<dbReference type="NCBIfam" id="TIGR04296">
    <property type="entry name" value="PEFG-CTERM"/>
    <property type="match status" value="1"/>
</dbReference>
<feature type="transmembrane region" description="Helical" evidence="1">
    <location>
        <begin position="289"/>
        <end position="308"/>
    </location>
</feature>
<dbReference type="AlphaFoldDB" id="F9CW87"/>
<evidence type="ECO:0000256" key="1">
    <source>
        <dbReference type="SAM" id="Phobius"/>
    </source>
</evidence>
<dbReference type="Proteomes" id="UP000004440">
    <property type="component" value="Unassembled WGS sequence"/>
</dbReference>
<dbReference type="OrthoDB" id="11321at2157"/>
<protein>
    <recommendedName>
        <fullName evidence="4">PEFG-CTERM sorting domain-containing protein</fullName>
    </recommendedName>
</protein>
<dbReference type="InterPro" id="IPR027560">
    <property type="entry name" value="PEFG-CTERM"/>
</dbReference>
<evidence type="ECO:0000313" key="2">
    <source>
        <dbReference type="EMBL" id="EGP93539.1"/>
    </source>
</evidence>
<evidence type="ECO:0008006" key="4">
    <source>
        <dbReference type="Google" id="ProtNLM"/>
    </source>
</evidence>
<keyword evidence="3" id="KW-1185">Reference proteome</keyword>
<keyword evidence="1" id="KW-0812">Transmembrane</keyword>
<feature type="transmembrane region" description="Helical" evidence="1">
    <location>
        <begin position="20"/>
        <end position="37"/>
    </location>
</feature>
<organism evidence="2 3">
    <name type="scientific">Nitrosarchaeum koreense MY1</name>
    <dbReference type="NCBI Taxonomy" id="1001994"/>
    <lineage>
        <taxon>Archaea</taxon>
        <taxon>Nitrososphaerota</taxon>
        <taxon>Nitrososphaeria</taxon>
        <taxon>Nitrosopumilales</taxon>
        <taxon>Nitrosopumilaceae</taxon>
        <taxon>Nitrosarchaeum</taxon>
    </lineage>
</organism>
<dbReference type="STRING" id="1001994.MY1_0777"/>
<keyword evidence="1" id="KW-1133">Transmembrane helix</keyword>
<dbReference type="EMBL" id="AFPU01000001">
    <property type="protein sequence ID" value="EGP93539.1"/>
    <property type="molecule type" value="Genomic_DNA"/>
</dbReference>
<comment type="caution">
    <text evidence="2">The sequence shown here is derived from an EMBL/GenBank/DDBJ whole genome shotgun (WGS) entry which is preliminary data.</text>
</comment>
<gene>
    <name evidence="2" type="ORF">MY1_0777</name>
</gene>
<evidence type="ECO:0000313" key="3">
    <source>
        <dbReference type="Proteomes" id="UP000004440"/>
    </source>
</evidence>
<accession>F9CW87</accession>
<name>F9CW87_9ARCH</name>
<reference evidence="2 3" key="1">
    <citation type="journal article" date="2011" name="J. Bacteriol.">
        <title>Genome Sequence of an Ammonia-Oxidizing Soil Archaeon, "Candidatus Nitrosoarchaeum koreensis" MY1.</title>
        <authorList>
            <person name="Kim B.K."/>
            <person name="Jung M.Y."/>
            <person name="Yu D.S."/>
            <person name="Park S.J."/>
            <person name="Oh T.K."/>
            <person name="Rhee S.K."/>
            <person name="Kim J.F."/>
        </authorList>
    </citation>
    <scope>NUCLEOTIDE SEQUENCE [LARGE SCALE GENOMIC DNA]</scope>
    <source>
        <strain evidence="2 3">MY1</strain>
    </source>
</reference>
<sequence>MDILLKIYKYYDLSRYDVHITILAVLILSLTITLSFADTSFGEKEIKCINCVQIPSYEIDLYKEIFPLTVWTDSHTYDHFSTITATGYLKPQNTVAPILVVVTNPIGNIVTIQQITPDADGNFSFKLNTESPLWSKDGEYILKVQSGTETRQFKTNFTLVPSLTGSVNKCTVDSISVTANNGRIYCIPYSISDGLVSTTKGKLNSDTKTMTLDIKGQNIGTITLDIPRYILDSKSPAGSDSSFVVMANGEMIEYEELESDSDSRQIKLDYQIGDKVSFEIVGTHIIPEFGSIALLILVASIMSILIVGKSFSNRLVKF</sequence>
<proteinExistence type="predicted"/>
<keyword evidence="1" id="KW-0472">Membrane</keyword>